<protein>
    <submittedName>
        <fullName evidence="3">Sulfotransferase domain-containing protein</fullName>
    </submittedName>
</protein>
<dbReference type="Pfam" id="PF00685">
    <property type="entry name" value="Sulfotransfer_1"/>
    <property type="match status" value="1"/>
</dbReference>
<name>A0ABS6WQV0_9HYPH</name>
<evidence type="ECO:0000259" key="2">
    <source>
        <dbReference type="Pfam" id="PF00685"/>
    </source>
</evidence>
<reference evidence="3" key="1">
    <citation type="submission" date="2021-07" db="EMBL/GenBank/DDBJ databases">
        <title>Pseudohoeflea marina sp. nov. a polyhydroxyalcanoate-producing bacterium.</title>
        <authorList>
            <person name="Zheng W."/>
            <person name="Yu S."/>
            <person name="Huang Y."/>
        </authorList>
    </citation>
    <scope>NUCLEOTIDE SEQUENCE</scope>
    <source>
        <strain evidence="3">DP4N28-3</strain>
    </source>
</reference>
<accession>A0ABS6WQV0</accession>
<sequence>MTQQDHTQAGIIWLASYPKSGNTWTRSFLFNLIAIMTGEDPSSRDINAVNERSIWDISARRYEEIIGKPPKEAGREAVAAARPRVQEAIADELPGISLVKTHNALVLDRGYPAINTKVTSGAVYILRNPLDVAISFAHHLGTTIDVAIERMGKAGLETPMTEETIHEIYGSWSENVLSWTRKPNPAIFVMRYEDMKRYPEKTFGALARHLLMNPTPAQLAEAIELSSFERMQKQEEETGFQMKPKTADKFFRKGQVDEWKEVLRRNQVRRIVRDHGQQMARFGYLPAKAVAAAG</sequence>
<dbReference type="Proteomes" id="UP001430804">
    <property type="component" value="Unassembled WGS sequence"/>
</dbReference>
<dbReference type="RefSeq" id="WP_219202293.1">
    <property type="nucleotide sequence ID" value="NZ_JAHWQX010000003.1"/>
</dbReference>
<keyword evidence="4" id="KW-1185">Reference proteome</keyword>
<gene>
    <name evidence="3" type="ORF">KY465_13745</name>
</gene>
<keyword evidence="1" id="KW-0808">Transferase</keyword>
<dbReference type="InterPro" id="IPR000863">
    <property type="entry name" value="Sulfotransferase_dom"/>
</dbReference>
<dbReference type="EMBL" id="JAHWQX010000003">
    <property type="protein sequence ID" value="MBW3098344.1"/>
    <property type="molecule type" value="Genomic_DNA"/>
</dbReference>
<comment type="caution">
    <text evidence="3">The sequence shown here is derived from an EMBL/GenBank/DDBJ whole genome shotgun (WGS) entry which is preliminary data.</text>
</comment>
<organism evidence="3 4">
    <name type="scientific">Pseudohoeflea coraliihabitans</name>
    <dbReference type="NCBI Taxonomy" id="2860393"/>
    <lineage>
        <taxon>Bacteria</taxon>
        <taxon>Pseudomonadati</taxon>
        <taxon>Pseudomonadota</taxon>
        <taxon>Alphaproteobacteria</taxon>
        <taxon>Hyphomicrobiales</taxon>
        <taxon>Rhizobiaceae</taxon>
        <taxon>Pseudohoeflea</taxon>
    </lineage>
</organism>
<evidence type="ECO:0000313" key="3">
    <source>
        <dbReference type="EMBL" id="MBW3098344.1"/>
    </source>
</evidence>
<evidence type="ECO:0000256" key="1">
    <source>
        <dbReference type="ARBA" id="ARBA00022679"/>
    </source>
</evidence>
<evidence type="ECO:0000313" key="4">
    <source>
        <dbReference type="Proteomes" id="UP001430804"/>
    </source>
</evidence>
<proteinExistence type="predicted"/>
<dbReference type="PANTHER" id="PTHR11783">
    <property type="entry name" value="SULFOTRANSFERASE SULT"/>
    <property type="match status" value="1"/>
</dbReference>
<feature type="domain" description="Sulfotransferase" evidence="2">
    <location>
        <begin position="12"/>
        <end position="283"/>
    </location>
</feature>